<dbReference type="Pfam" id="PF17827">
    <property type="entry name" value="PrmC_N"/>
    <property type="match status" value="1"/>
</dbReference>
<dbReference type="FunFam" id="3.40.50.150:FF:000053">
    <property type="entry name" value="Release factor glutamine methyltransferase"/>
    <property type="match status" value="1"/>
</dbReference>
<dbReference type="EMBL" id="APHR01000002">
    <property type="protein sequence ID" value="EMR14333.1"/>
    <property type="molecule type" value="Genomic_DNA"/>
</dbReference>
<keyword evidence="2 5" id="KW-0808">Transferase</keyword>
<dbReference type="InterPro" id="IPR007848">
    <property type="entry name" value="Small_mtfrase_dom"/>
</dbReference>
<dbReference type="Pfam" id="PF05175">
    <property type="entry name" value="MTS"/>
    <property type="match status" value="1"/>
</dbReference>
<dbReference type="Proteomes" id="UP000012019">
    <property type="component" value="Unassembled WGS sequence"/>
</dbReference>
<dbReference type="NCBIfam" id="TIGR00536">
    <property type="entry name" value="hemK_fam"/>
    <property type="match status" value="1"/>
</dbReference>
<gene>
    <name evidence="5" type="primary">prmC</name>
    <name evidence="8" type="ORF">MPL1_00592</name>
</gene>
<dbReference type="InterPro" id="IPR029063">
    <property type="entry name" value="SAM-dependent_MTases_sf"/>
</dbReference>
<dbReference type="PROSITE" id="PS00092">
    <property type="entry name" value="N6_MTASE"/>
    <property type="match status" value="1"/>
</dbReference>
<comment type="similarity">
    <text evidence="5">Belongs to the protein N5-glutamine methyltransferase family. PrmC subfamily.</text>
</comment>
<dbReference type="SUPFAM" id="SSF53335">
    <property type="entry name" value="S-adenosyl-L-methionine-dependent methyltransferases"/>
    <property type="match status" value="1"/>
</dbReference>
<dbReference type="InterPro" id="IPR002052">
    <property type="entry name" value="DNA_methylase_N6_adenine_CS"/>
</dbReference>
<feature type="domain" description="Methyltransferase small" evidence="6">
    <location>
        <begin position="56"/>
        <end position="150"/>
    </location>
</feature>
<dbReference type="InterPro" id="IPR004556">
    <property type="entry name" value="HemK-like"/>
</dbReference>
<evidence type="ECO:0000259" key="7">
    <source>
        <dbReference type="Pfam" id="PF17827"/>
    </source>
</evidence>
<dbReference type="PATRIC" id="fig|1286106.3.peg.117"/>
<evidence type="ECO:0000256" key="1">
    <source>
        <dbReference type="ARBA" id="ARBA00022603"/>
    </source>
</evidence>
<evidence type="ECO:0000259" key="6">
    <source>
        <dbReference type="Pfam" id="PF05175"/>
    </source>
</evidence>
<evidence type="ECO:0000256" key="4">
    <source>
        <dbReference type="ARBA" id="ARBA00048391"/>
    </source>
</evidence>
<reference evidence="8 9" key="1">
    <citation type="journal article" date="2013" name="Genome Announc.">
        <title>Draft Genome Sequence of Methylophaga lonarensis MPLT, a Haloalkaliphilic (Non-Methane-Utilizing) Methylotroph.</title>
        <authorList>
            <person name="Shetty S.A."/>
            <person name="Marathe N.P."/>
            <person name="Munot H."/>
            <person name="Antony C.P."/>
            <person name="Dhotre D.P."/>
            <person name="Murrell J.C."/>
            <person name="Shouche Y.S."/>
        </authorList>
    </citation>
    <scope>NUCLEOTIDE SEQUENCE [LARGE SCALE GENOMIC DNA]</scope>
    <source>
        <strain evidence="8 9">MPL</strain>
    </source>
</reference>
<dbReference type="PANTHER" id="PTHR18895:SF74">
    <property type="entry name" value="MTRF1L RELEASE FACTOR GLUTAMINE METHYLTRANSFERASE"/>
    <property type="match status" value="1"/>
</dbReference>
<dbReference type="EC" id="2.1.1.297" evidence="5"/>
<keyword evidence="1 5" id="KW-0489">Methyltransferase</keyword>
<feature type="binding site" evidence="5">
    <location>
        <position position="100"/>
    </location>
    <ligand>
        <name>S-adenosyl-L-methionine</name>
        <dbReference type="ChEBI" id="CHEBI:59789"/>
    </ligand>
</feature>
<feature type="binding site" evidence="5">
    <location>
        <position position="128"/>
    </location>
    <ligand>
        <name>S-adenosyl-L-methionine</name>
        <dbReference type="ChEBI" id="CHEBI:59789"/>
    </ligand>
</feature>
<dbReference type="InterPro" id="IPR019874">
    <property type="entry name" value="RF_methyltr_PrmC"/>
</dbReference>
<dbReference type="GO" id="GO:0003676">
    <property type="term" value="F:nucleic acid binding"/>
    <property type="evidence" value="ECO:0007669"/>
    <property type="project" value="InterPro"/>
</dbReference>
<feature type="binding site" evidence="5">
    <location>
        <begin position="143"/>
        <end position="146"/>
    </location>
    <ligand>
        <name>substrate</name>
    </ligand>
</feature>
<feature type="domain" description="Release factor glutamine methyltransferase N-terminal" evidence="7">
    <location>
        <begin position="1"/>
        <end position="34"/>
    </location>
</feature>
<protein>
    <recommendedName>
        <fullName evidence="5">Release factor glutamine methyltransferase</fullName>
        <shortName evidence="5">RF MTase</shortName>
        <ecNumber evidence="5">2.1.1.297</ecNumber>
    </recommendedName>
    <alternativeName>
        <fullName evidence="5">N5-glutamine methyltransferase PrmC</fullName>
    </alternativeName>
    <alternativeName>
        <fullName evidence="5">Protein-(glutamine-N5) MTase PrmC</fullName>
    </alternativeName>
    <alternativeName>
        <fullName evidence="5">Protein-glutamine N-methyltransferase PrmC</fullName>
    </alternativeName>
</protein>
<comment type="caution">
    <text evidence="8">The sequence shown here is derived from an EMBL/GenBank/DDBJ whole genome shotgun (WGS) entry which is preliminary data.</text>
</comment>
<dbReference type="PANTHER" id="PTHR18895">
    <property type="entry name" value="HEMK METHYLTRANSFERASE"/>
    <property type="match status" value="1"/>
</dbReference>
<dbReference type="GO" id="GO:0102559">
    <property type="term" value="F:peptide chain release factor N(5)-glutamine methyltransferase activity"/>
    <property type="evidence" value="ECO:0007669"/>
    <property type="project" value="UniProtKB-EC"/>
</dbReference>
<keyword evidence="3 5" id="KW-0949">S-adenosyl-L-methionine</keyword>
<dbReference type="eggNOG" id="COG2890">
    <property type="taxonomic scope" value="Bacteria"/>
</dbReference>
<dbReference type="GO" id="GO:0032259">
    <property type="term" value="P:methylation"/>
    <property type="evidence" value="ECO:0007669"/>
    <property type="project" value="UniProtKB-KW"/>
</dbReference>
<evidence type="ECO:0000256" key="5">
    <source>
        <dbReference type="HAMAP-Rule" id="MF_02126"/>
    </source>
</evidence>
<feature type="binding site" evidence="5">
    <location>
        <begin position="77"/>
        <end position="81"/>
    </location>
    <ligand>
        <name>S-adenosyl-L-methionine</name>
        <dbReference type="ChEBI" id="CHEBI:59789"/>
    </ligand>
</feature>
<keyword evidence="9" id="KW-1185">Reference proteome</keyword>
<dbReference type="CDD" id="cd02440">
    <property type="entry name" value="AdoMet_MTases"/>
    <property type="match status" value="1"/>
</dbReference>
<dbReference type="Gene3D" id="3.40.50.150">
    <property type="entry name" value="Vaccinia Virus protein VP39"/>
    <property type="match status" value="1"/>
</dbReference>
<dbReference type="HAMAP" id="MF_02126">
    <property type="entry name" value="RF_methyltr_PrmC"/>
    <property type="match status" value="1"/>
</dbReference>
<evidence type="ECO:0000313" key="8">
    <source>
        <dbReference type="EMBL" id="EMR14333.1"/>
    </source>
</evidence>
<evidence type="ECO:0000313" key="9">
    <source>
        <dbReference type="Proteomes" id="UP000012019"/>
    </source>
</evidence>
<dbReference type="STRING" id="1286106.MPL1_00592"/>
<name>M7NZS5_9GAMM</name>
<dbReference type="InterPro" id="IPR040758">
    <property type="entry name" value="PrmC_N"/>
</dbReference>
<organism evidence="8 9">
    <name type="scientific">Methylophaga lonarensis MPL</name>
    <dbReference type="NCBI Taxonomy" id="1286106"/>
    <lineage>
        <taxon>Bacteria</taxon>
        <taxon>Pseudomonadati</taxon>
        <taxon>Pseudomonadota</taxon>
        <taxon>Gammaproteobacteria</taxon>
        <taxon>Thiotrichales</taxon>
        <taxon>Piscirickettsiaceae</taxon>
        <taxon>Methylophaga</taxon>
    </lineage>
</organism>
<evidence type="ECO:0000256" key="2">
    <source>
        <dbReference type="ARBA" id="ARBA00022679"/>
    </source>
</evidence>
<feature type="binding site" evidence="5">
    <location>
        <position position="143"/>
    </location>
    <ligand>
        <name>S-adenosyl-L-methionine</name>
        <dbReference type="ChEBI" id="CHEBI:59789"/>
    </ligand>
</feature>
<dbReference type="AlphaFoldDB" id="M7NZS5"/>
<dbReference type="Gene3D" id="1.10.8.10">
    <property type="entry name" value="DNA helicase RuvA subunit, C-terminal domain"/>
    <property type="match status" value="1"/>
</dbReference>
<sequence length="237" mass="25640">MTRPEQSVDPVQTQQFRQLIAQRKQGHPVAHLTGQRGFWTLDLQVTPATLIPRPDTELLVELTLSKLKSGMSIADLGTGSGAIALALASERQDVQVIATDISAQALITAKLNAFQNQLQQVSFIRGQWLAAFAARSLDLIVSNPPYIEDTDPHLGQGDLRFEPRTALASGADGLDDLRVIVSQAAQVLRPGGWLLTEHGYLQSAAVQALFASSGFIEISAHQDFGGRDRVVMAQLPL</sequence>
<dbReference type="NCBIfam" id="TIGR03534">
    <property type="entry name" value="RF_mod_PrmC"/>
    <property type="match status" value="1"/>
</dbReference>
<comment type="function">
    <text evidence="5">Methylates the class 1 translation termination release factors RF1/PrfA and RF2/PrfB on the glutamine residue of the universally conserved GGQ motif.</text>
</comment>
<evidence type="ECO:0000256" key="3">
    <source>
        <dbReference type="ARBA" id="ARBA00022691"/>
    </source>
</evidence>
<dbReference type="InterPro" id="IPR050320">
    <property type="entry name" value="N5-glutamine_MTase"/>
</dbReference>
<comment type="catalytic activity">
    <reaction evidence="4 5">
        <text>L-glutaminyl-[peptide chain release factor] + S-adenosyl-L-methionine = N(5)-methyl-L-glutaminyl-[peptide chain release factor] + S-adenosyl-L-homocysteine + H(+)</text>
        <dbReference type="Rhea" id="RHEA:42896"/>
        <dbReference type="Rhea" id="RHEA-COMP:10271"/>
        <dbReference type="Rhea" id="RHEA-COMP:10272"/>
        <dbReference type="ChEBI" id="CHEBI:15378"/>
        <dbReference type="ChEBI" id="CHEBI:30011"/>
        <dbReference type="ChEBI" id="CHEBI:57856"/>
        <dbReference type="ChEBI" id="CHEBI:59789"/>
        <dbReference type="ChEBI" id="CHEBI:61891"/>
        <dbReference type="EC" id="2.1.1.297"/>
    </reaction>
</comment>
<proteinExistence type="inferred from homology"/>
<accession>M7NZS5</accession>